<gene>
    <name evidence="6" type="ORF">CQS04_07125</name>
</gene>
<dbReference type="EMBL" id="PCGR01000002">
    <property type="protein sequence ID" value="PJK16918.1"/>
    <property type="molecule type" value="Genomic_DNA"/>
</dbReference>
<dbReference type="InterPro" id="IPR029044">
    <property type="entry name" value="Nucleotide-diphossugar_trans"/>
</dbReference>
<dbReference type="SUPFAM" id="SSF53448">
    <property type="entry name" value="Nucleotide-diphospho-sugar transferases"/>
    <property type="match status" value="1"/>
</dbReference>
<dbReference type="Gene3D" id="3.90.550.10">
    <property type="entry name" value="Spore Coat Polysaccharide Biosynthesis Protein SpsA, Chain A"/>
    <property type="match status" value="1"/>
</dbReference>
<dbReference type="AlphaFoldDB" id="A0A2M9F0D3"/>
<dbReference type="PANTHER" id="PTHR43179">
    <property type="entry name" value="RHAMNOSYLTRANSFERASE WBBL"/>
    <property type="match status" value="1"/>
</dbReference>
<dbReference type="GO" id="GO:0016757">
    <property type="term" value="F:glycosyltransferase activity"/>
    <property type="evidence" value="ECO:0007669"/>
    <property type="project" value="UniProtKB-KW"/>
</dbReference>
<comment type="pathway">
    <text evidence="1">Cell wall biogenesis; cell wall polysaccharide biosynthesis.</text>
</comment>
<organism evidence="6 7">
    <name type="scientific">Chryseomicrobium excrementi</name>
    <dbReference type="NCBI Taxonomy" id="2041346"/>
    <lineage>
        <taxon>Bacteria</taxon>
        <taxon>Bacillati</taxon>
        <taxon>Bacillota</taxon>
        <taxon>Bacilli</taxon>
        <taxon>Bacillales</taxon>
        <taxon>Caryophanaceae</taxon>
        <taxon>Chryseomicrobium</taxon>
    </lineage>
</organism>
<name>A0A2M9F0D3_9BACL</name>
<dbReference type="Proteomes" id="UP000228680">
    <property type="component" value="Unassembled WGS sequence"/>
</dbReference>
<evidence type="ECO:0000259" key="5">
    <source>
        <dbReference type="Pfam" id="PF00535"/>
    </source>
</evidence>
<sequence>MGGVILRFIFIAVNYNGSTFTQEYINSINELSKDVSDQIEIIIVDNDSKKEDKDRLIEIAERNENTKVLWLEKNVGYFKGLNEGIISCTKDSNTFLIIGNNDLTFEKEFILNLKLIDIESDTLVIAPNIITKDGRQQNPHVIHRVTRTEKLKAQIYNSNYYIGQFFKFINQTLIKKLSSQKPKLNSYPQMKIKRGIGACYVLSNNFFNHYEKLDDRVFMWGEEALLSNQVESVNGVTLYDPNIKIIHHESASVKSIESKKKYYMVKESYQIYKKYL</sequence>
<feature type="domain" description="Glycosyltransferase 2-like" evidence="5">
    <location>
        <begin position="11"/>
        <end position="174"/>
    </location>
</feature>
<dbReference type="PANTHER" id="PTHR43179:SF12">
    <property type="entry name" value="GALACTOFURANOSYLTRANSFERASE GLFT2"/>
    <property type="match status" value="1"/>
</dbReference>
<keyword evidence="3" id="KW-0328">Glycosyltransferase</keyword>
<dbReference type="Pfam" id="PF00535">
    <property type="entry name" value="Glycos_transf_2"/>
    <property type="match status" value="1"/>
</dbReference>
<accession>A0A2M9F0D3</accession>
<evidence type="ECO:0000256" key="2">
    <source>
        <dbReference type="ARBA" id="ARBA00006739"/>
    </source>
</evidence>
<evidence type="ECO:0000313" key="7">
    <source>
        <dbReference type="Proteomes" id="UP000228680"/>
    </source>
</evidence>
<keyword evidence="4" id="KW-0808">Transferase</keyword>
<evidence type="ECO:0000256" key="4">
    <source>
        <dbReference type="ARBA" id="ARBA00022679"/>
    </source>
</evidence>
<comment type="similarity">
    <text evidence="2">Belongs to the glycosyltransferase 2 family.</text>
</comment>
<proteinExistence type="inferred from homology"/>
<comment type="caution">
    <text evidence="6">The sequence shown here is derived from an EMBL/GenBank/DDBJ whole genome shotgun (WGS) entry which is preliminary data.</text>
</comment>
<evidence type="ECO:0000256" key="3">
    <source>
        <dbReference type="ARBA" id="ARBA00022676"/>
    </source>
</evidence>
<keyword evidence="7" id="KW-1185">Reference proteome</keyword>
<protein>
    <recommendedName>
        <fullName evidence="5">Glycosyltransferase 2-like domain-containing protein</fullName>
    </recommendedName>
</protein>
<dbReference type="OrthoDB" id="8936324at2"/>
<reference evidence="6 7" key="1">
    <citation type="submission" date="2017-10" db="EMBL/GenBank/DDBJ databases">
        <title>Draft genome of Chryseomicrobium casticus sp. nov.</title>
        <authorList>
            <person name="Chakraborty R."/>
            <person name="Saha T."/>
        </authorList>
    </citation>
    <scope>NUCLEOTIDE SEQUENCE [LARGE SCALE GENOMIC DNA]</scope>
    <source>
        <strain evidence="6 7">ET03</strain>
    </source>
</reference>
<evidence type="ECO:0000256" key="1">
    <source>
        <dbReference type="ARBA" id="ARBA00004776"/>
    </source>
</evidence>
<dbReference type="InterPro" id="IPR001173">
    <property type="entry name" value="Glyco_trans_2-like"/>
</dbReference>
<evidence type="ECO:0000313" key="6">
    <source>
        <dbReference type="EMBL" id="PJK16918.1"/>
    </source>
</evidence>